<sequence>MHEGASNKEQASHCHAFSDISKLVESLCIISIYRLLPHQIKAKARKQTHFSLLESESHTRPYQGFWRRFDLLPVESEFDRVWSMSESDASDRTLEGLDSPDVNENGGVARTEGEKDGTLAAEGSAVPEVSLSNGDSERSLENRNLPTEEESNSSIDVKSAKFGDHGENGATGVEVQQITEVEMPVSVDQVDGHSGHEDGGLVYIDRSIHDHPVEENVYEDVSREESFEDAADELSIDGRISDGGVLEATAESQESLGKDLDIKVVQDGELQVGELMDELVLVRAQLERTVVEKENMARECVDYKGEREVLARGLANLHHELQMLSNQRSLQTENREELIDHLRRTEKGDSWGKTLVSDMPLGAVIDDCSKFTSSLKSVLDEQLQSEGTVRELHAILFTKDQEIEDLSARVSELSVSCDVYVSYMDSLQKSLKDSFHARHKGDMHLEDITNKLLASLSSVVQQDDVSEYSVNEKISLVENSTAFLIGNYMKFLSEINNLGHCLSGLSSDFSMPEDKEFDVVLGIACEKLLECKRNEVDLLEKVNKMEEENAKLLAELEKTKGSLDEANIASSKTKTDLEQAETKLAAAREKLSMAVTKGKALVHQRDSLRQSLNEKTNELEKCLLELQQKASALEAAEDSALKLVESQQLVVSLQESLLQRTMALQQIEEAIFQVNSHEEIQYMEAIDKVRWLVNQKNILENVLLESSKLKAALSPIDLPETVSSTELDFQIDWLVKSFAQAKDDTLKLQEELFSTREAVASHESKLSEAREEIAQLTASVLGEQQEKEALQTRLEDLTYKYEGVVEKASLVSSEKNELMKMVLELSGSTMEDQEIDDKPSSDTGILMEKCIEKIRERIGASSKSSFLETEMFQRVQSLLYMRDQDLMLCEKILEEVMVDKSELLSLSNELQRTSEEVVGLKNERDALQKDLEQAEEKSSLIREKLSMAVKKGKGLVQEREGLKLSLNEKNAEIEKLKHNLGQQESLVLECEDRIQSLSSDLERISKLESDASAMKGERDQLEQLLLESNSMLQKVMGSMEEIVVPTDMDFKDPVEKVLCLAKHIQELQVGKTVLEQELEKSKEEAALLDSKSSQLTDAYATIKHLEDALSQAEKHITVLSDEMKAVEAGKSEAVQELEKAKEEAVLLASKLTLLEQELEKSKEEAVLLARKLTLLEQELEKSKEEAALMGSNMGQLADAHATIQYLEDTLSQAEKHITGLGDEKKDAEAGMRLAVQELEKAKEAANFQGSKLTDAHETIRSLEDALSESEKHISILDAEKKDALVEKTRVEQEFEKVKEESGFHFGKLTDAYVTIKSLEDALSHAEKSISMLGDETKDVNIGRASLEKELEKVQEETGSLASKLADALTTTKSLEDALCHAENNISVLSDEKREAETRSQEEITTLNTKLAACVEELTRTQGRLENQSSQLVSHFNHLLMFMKDEGLHALLTQQFKKNFEGLRKMALLLQNIRDQFAEKGSEWLQLHRDIENDPRIEKLLSFPQFEDYPDDRMVDCETSATDIVDSIPSYFTKIIEGLKMQNTLFSDKLEDFSSSMHKDIAVLSEVLQTTSDEIIHMFELTSSLKLNVDNLEASNLALENKISTLQNNMTVLVSAFTDATQELQIAVHSGILGPSSRPELASSNRSLYPKSGEVDGSAVEDQCEKLDSDNPVEAAESLLLAAGRVRDRLEQFQSMKSAWLATIEELQNEVKETKLHAENAIRDRDFNLNKASNLADDLEALENSCSEMKLKLEDYQNNANKLREKEDEISSLYRTLADKDQVAGQYFLTEGQMESLFSKVNEIDISFKESSGPQHSGPISKLFYIVNKFSELQHGMDSLICDKEELQLSIEHLKKQAAEISISSNHDLDKKNSDFVEVTLGLEKIIKKLGRNDLVEDDRSAHELLPLLEKMVLALIMECESHKSKAQELGSKLHGNQKAVDELSVKVRFLEDSLQERPAVLDAVQEKSTSSSLVGASEISEIEDVGPLGKNLLPPIPAAAHVRTMRKGSSDHLALNIDSESDRLINHRETDDKGHVFKFKALSASGLVPKQGKLIADRIDGIWVSGGRIFMSRPGARIGLFAYCLLLHIWVLGTIL</sequence>
<gene>
    <name evidence="1" type="ORF">MRB53_004506</name>
</gene>
<name>A0ACC2MAZ0_PERAE</name>
<evidence type="ECO:0000313" key="2">
    <source>
        <dbReference type="Proteomes" id="UP001234297"/>
    </source>
</evidence>
<protein>
    <submittedName>
        <fullName evidence="1">Uncharacterized protein</fullName>
    </submittedName>
</protein>
<organism evidence="1 2">
    <name type="scientific">Persea americana</name>
    <name type="common">Avocado</name>
    <dbReference type="NCBI Taxonomy" id="3435"/>
    <lineage>
        <taxon>Eukaryota</taxon>
        <taxon>Viridiplantae</taxon>
        <taxon>Streptophyta</taxon>
        <taxon>Embryophyta</taxon>
        <taxon>Tracheophyta</taxon>
        <taxon>Spermatophyta</taxon>
        <taxon>Magnoliopsida</taxon>
        <taxon>Magnoliidae</taxon>
        <taxon>Laurales</taxon>
        <taxon>Lauraceae</taxon>
        <taxon>Persea</taxon>
    </lineage>
</organism>
<proteinExistence type="predicted"/>
<keyword evidence="2" id="KW-1185">Reference proteome</keyword>
<dbReference type="Proteomes" id="UP001234297">
    <property type="component" value="Chromosome 2"/>
</dbReference>
<evidence type="ECO:0000313" key="1">
    <source>
        <dbReference type="EMBL" id="KAJ8642758.1"/>
    </source>
</evidence>
<comment type="caution">
    <text evidence="1">The sequence shown here is derived from an EMBL/GenBank/DDBJ whole genome shotgun (WGS) entry which is preliminary data.</text>
</comment>
<accession>A0ACC2MAZ0</accession>
<dbReference type="EMBL" id="CM056810">
    <property type="protein sequence ID" value="KAJ8642758.1"/>
    <property type="molecule type" value="Genomic_DNA"/>
</dbReference>
<reference evidence="1 2" key="1">
    <citation type="journal article" date="2022" name="Hortic Res">
        <title>A haplotype resolved chromosomal level avocado genome allows analysis of novel avocado genes.</title>
        <authorList>
            <person name="Nath O."/>
            <person name="Fletcher S.J."/>
            <person name="Hayward A."/>
            <person name="Shaw L.M."/>
            <person name="Masouleh A.K."/>
            <person name="Furtado A."/>
            <person name="Henry R.J."/>
            <person name="Mitter N."/>
        </authorList>
    </citation>
    <scope>NUCLEOTIDE SEQUENCE [LARGE SCALE GENOMIC DNA]</scope>
    <source>
        <strain evidence="2">cv. Hass</strain>
    </source>
</reference>